<dbReference type="RefSeq" id="WP_311946769.1">
    <property type="nucleotide sequence ID" value="NZ_JAVLVU010000001.1"/>
</dbReference>
<accession>A0ABU3GMI2</accession>
<reference evidence="5" key="1">
    <citation type="submission" date="2023-07" db="EMBL/GenBank/DDBJ databases">
        <title>Functional and genomic diversity of the sorghum phyllosphere microbiome.</title>
        <authorList>
            <person name="Shade A."/>
        </authorList>
    </citation>
    <scope>NUCLEOTIDE SEQUENCE [LARGE SCALE GENOMIC DNA]</scope>
    <source>
        <strain evidence="5">SORGH_AS_0422</strain>
    </source>
</reference>
<dbReference type="InterPro" id="IPR008963">
    <property type="entry name" value="Purple_acid_Pase-like_N"/>
</dbReference>
<evidence type="ECO:0000259" key="2">
    <source>
        <dbReference type="Pfam" id="PF00149"/>
    </source>
</evidence>
<keyword evidence="1" id="KW-0732">Signal</keyword>
<gene>
    <name evidence="4" type="ORF">QE417_000070</name>
</gene>
<feature type="domain" description="Purple acid phosphatase N-terminal" evidence="3">
    <location>
        <begin position="1"/>
        <end position="77"/>
    </location>
</feature>
<feature type="domain" description="Calcineurin-like phosphoesterase" evidence="2">
    <location>
        <begin position="88"/>
        <end position="289"/>
    </location>
</feature>
<evidence type="ECO:0000256" key="1">
    <source>
        <dbReference type="ARBA" id="ARBA00022729"/>
    </source>
</evidence>
<evidence type="ECO:0000313" key="5">
    <source>
        <dbReference type="Proteomes" id="UP001258315"/>
    </source>
</evidence>
<organism evidence="4 5">
    <name type="scientific">Mucilaginibacter terrae</name>
    <dbReference type="NCBI Taxonomy" id="1955052"/>
    <lineage>
        <taxon>Bacteria</taxon>
        <taxon>Pseudomonadati</taxon>
        <taxon>Bacteroidota</taxon>
        <taxon>Sphingobacteriia</taxon>
        <taxon>Sphingobacteriales</taxon>
        <taxon>Sphingobacteriaceae</taxon>
        <taxon>Mucilaginibacter</taxon>
    </lineage>
</organism>
<dbReference type="Proteomes" id="UP001258315">
    <property type="component" value="Unassembled WGS sequence"/>
</dbReference>
<dbReference type="Gene3D" id="2.60.40.380">
    <property type="entry name" value="Purple acid phosphatase-like, N-terminal"/>
    <property type="match status" value="1"/>
</dbReference>
<evidence type="ECO:0000259" key="3">
    <source>
        <dbReference type="Pfam" id="PF16656"/>
    </source>
</evidence>
<dbReference type="EMBL" id="JAVLVU010000001">
    <property type="protein sequence ID" value="MDT3400998.1"/>
    <property type="molecule type" value="Genomic_DNA"/>
</dbReference>
<name>A0ABU3GMI2_9SPHI</name>
<keyword evidence="5" id="KW-1185">Reference proteome</keyword>
<dbReference type="InterPro" id="IPR004843">
    <property type="entry name" value="Calcineurin-like_PHP"/>
</dbReference>
<dbReference type="InterPro" id="IPR029052">
    <property type="entry name" value="Metallo-depent_PP-like"/>
</dbReference>
<protein>
    <submittedName>
        <fullName evidence="4">3',5'-cyclic AMP phosphodiesterase CpdA</fullName>
    </submittedName>
</protein>
<dbReference type="SUPFAM" id="SSF56300">
    <property type="entry name" value="Metallo-dependent phosphatases"/>
    <property type="match status" value="1"/>
</dbReference>
<dbReference type="Gene3D" id="3.60.21.10">
    <property type="match status" value="1"/>
</dbReference>
<dbReference type="InterPro" id="IPR015914">
    <property type="entry name" value="PAPs_N"/>
</dbReference>
<comment type="caution">
    <text evidence="4">The sequence shown here is derived from an EMBL/GenBank/DDBJ whole genome shotgun (WGS) entry which is preliminary data.</text>
</comment>
<dbReference type="PANTHER" id="PTHR45867">
    <property type="entry name" value="PURPLE ACID PHOSPHATASE"/>
    <property type="match status" value="1"/>
</dbReference>
<proteinExistence type="predicted"/>
<evidence type="ECO:0000313" key="4">
    <source>
        <dbReference type="EMBL" id="MDT3400998.1"/>
    </source>
</evidence>
<sequence>MAVTWNSAKRTNGIVRYGLDSLRLKQQVESADIKVKGGNDSSYNYKAEIKNLNPGTRYYYQCGSEAGGWSAVYTFKTAPIPGKKGKYTIGVWGDTQNNAGNLAFEQTSKIVDQLAKFPLDLSIHMGDIVENGSVENSWFDFLKIAQPVTSKAPFMPVVGNHDVVNNIDQINFQKPFQIFYNSFQLPNQYLNYSYDYGNVHFVAINSGFAQGAAKVGKVLLHQNSPDYIWLEKDLSAARKNKNVTWIILYTHYPVYSFGVSHIQEWQHNLSPILDRYKVDLCLSGHRHVYERHKAIRTNAEEDLKFGSYYDHSNGTVYITNGSSGGSLQGVGGFNMSSIVFTPKEKTFTYAIMTVDGNSIHYDVYDQNDHKIDFFKIVK</sequence>
<dbReference type="Pfam" id="PF16656">
    <property type="entry name" value="Pur_ac_phosph_N"/>
    <property type="match status" value="1"/>
</dbReference>
<dbReference type="SUPFAM" id="SSF49363">
    <property type="entry name" value="Purple acid phosphatase, N-terminal domain"/>
    <property type="match status" value="1"/>
</dbReference>
<dbReference type="Pfam" id="PF00149">
    <property type="entry name" value="Metallophos"/>
    <property type="match status" value="1"/>
</dbReference>